<evidence type="ECO:0000313" key="7">
    <source>
        <dbReference type="EMBL" id="MFC5604237.1"/>
    </source>
</evidence>
<dbReference type="RefSeq" id="WP_381445786.1">
    <property type="nucleotide sequence ID" value="NZ_JBHSNP010000027.1"/>
</dbReference>
<keyword evidence="3 6" id="KW-0812">Transmembrane</keyword>
<feature type="transmembrane region" description="Helical" evidence="6">
    <location>
        <begin position="87"/>
        <end position="108"/>
    </location>
</feature>
<feature type="transmembrane region" description="Helical" evidence="6">
    <location>
        <begin position="115"/>
        <end position="136"/>
    </location>
</feature>
<keyword evidence="2" id="KW-1003">Cell membrane</keyword>
<feature type="transmembrane region" description="Helical" evidence="6">
    <location>
        <begin position="46"/>
        <end position="67"/>
    </location>
</feature>
<sequence>MNDKKPIESFWKQSAFSLIRIKIRNGQAYTLQSIEIGGVLIFIQKAIIILIGSLLVGIGVNFFLVPFELLDGGALGISLIFHYVADVRVGFALLLINIPIFFAAWFFYRSFFYNGIHGLLFSSLMIDLLYPLHIFGEAVGTAPLLSAIFGGVFIGAGVGIMLRRDISVGGTDLLAQMLAKRLKLNPGYVIFSFDILIVTIGSILISSTQLFVSFTTVFFVGITISLLVSTSKRRHTISFDKASDRYA</sequence>
<evidence type="ECO:0000256" key="6">
    <source>
        <dbReference type="SAM" id="Phobius"/>
    </source>
</evidence>
<feature type="transmembrane region" description="Helical" evidence="6">
    <location>
        <begin position="211"/>
        <end position="228"/>
    </location>
</feature>
<dbReference type="InterPro" id="IPR003740">
    <property type="entry name" value="YitT"/>
</dbReference>
<feature type="transmembrane region" description="Helical" evidence="6">
    <location>
        <begin position="184"/>
        <end position="205"/>
    </location>
</feature>
<keyword evidence="5 6" id="KW-0472">Membrane</keyword>
<protein>
    <submittedName>
        <fullName evidence="7">YitT family protein</fullName>
    </submittedName>
</protein>
<comment type="caution">
    <text evidence="7">The sequence shown here is derived from an EMBL/GenBank/DDBJ whole genome shotgun (WGS) entry which is preliminary data.</text>
</comment>
<comment type="subcellular location">
    <subcellularLocation>
        <location evidence="1">Cell membrane</location>
        <topology evidence="1">Multi-pass membrane protein</topology>
    </subcellularLocation>
</comment>
<evidence type="ECO:0000313" key="8">
    <source>
        <dbReference type="Proteomes" id="UP001596071"/>
    </source>
</evidence>
<dbReference type="Pfam" id="PF02588">
    <property type="entry name" value="YitT_membrane"/>
    <property type="match status" value="1"/>
</dbReference>
<evidence type="ECO:0000256" key="1">
    <source>
        <dbReference type="ARBA" id="ARBA00004651"/>
    </source>
</evidence>
<dbReference type="PANTHER" id="PTHR33545">
    <property type="entry name" value="UPF0750 MEMBRANE PROTEIN YITT-RELATED"/>
    <property type="match status" value="1"/>
</dbReference>
<organism evidence="7 8">
    <name type="scientific">Sporosarcina koreensis</name>
    <dbReference type="NCBI Taxonomy" id="334735"/>
    <lineage>
        <taxon>Bacteria</taxon>
        <taxon>Bacillati</taxon>
        <taxon>Bacillota</taxon>
        <taxon>Bacilli</taxon>
        <taxon>Bacillales</taxon>
        <taxon>Caryophanaceae</taxon>
        <taxon>Sporosarcina</taxon>
    </lineage>
</organism>
<dbReference type="EMBL" id="JBHSNP010000027">
    <property type="protein sequence ID" value="MFC5604237.1"/>
    <property type="molecule type" value="Genomic_DNA"/>
</dbReference>
<name>A0ABW0TZM4_9BACL</name>
<keyword evidence="8" id="KW-1185">Reference proteome</keyword>
<accession>A0ABW0TZM4</accession>
<proteinExistence type="predicted"/>
<reference evidence="8" key="1">
    <citation type="journal article" date="2019" name="Int. J. Syst. Evol. Microbiol.">
        <title>The Global Catalogue of Microorganisms (GCM) 10K type strain sequencing project: providing services to taxonomists for standard genome sequencing and annotation.</title>
        <authorList>
            <consortium name="The Broad Institute Genomics Platform"/>
            <consortium name="The Broad Institute Genome Sequencing Center for Infectious Disease"/>
            <person name="Wu L."/>
            <person name="Ma J."/>
        </authorList>
    </citation>
    <scope>NUCLEOTIDE SEQUENCE [LARGE SCALE GENOMIC DNA]</scope>
    <source>
        <strain evidence="8">KACC 11299</strain>
    </source>
</reference>
<dbReference type="PANTHER" id="PTHR33545:SF5">
    <property type="entry name" value="UPF0750 MEMBRANE PROTEIN YITT"/>
    <property type="match status" value="1"/>
</dbReference>
<evidence type="ECO:0000256" key="5">
    <source>
        <dbReference type="ARBA" id="ARBA00023136"/>
    </source>
</evidence>
<keyword evidence="4 6" id="KW-1133">Transmembrane helix</keyword>
<feature type="transmembrane region" description="Helical" evidence="6">
    <location>
        <begin position="142"/>
        <end position="163"/>
    </location>
</feature>
<dbReference type="Proteomes" id="UP001596071">
    <property type="component" value="Unassembled WGS sequence"/>
</dbReference>
<evidence type="ECO:0000256" key="2">
    <source>
        <dbReference type="ARBA" id="ARBA00022475"/>
    </source>
</evidence>
<gene>
    <name evidence="7" type="ORF">ACFPTP_13490</name>
</gene>
<evidence type="ECO:0000256" key="4">
    <source>
        <dbReference type="ARBA" id="ARBA00022989"/>
    </source>
</evidence>
<evidence type="ECO:0000256" key="3">
    <source>
        <dbReference type="ARBA" id="ARBA00022692"/>
    </source>
</evidence>
<dbReference type="InterPro" id="IPR051461">
    <property type="entry name" value="UPF0750_membrane"/>
</dbReference>